<dbReference type="EMBL" id="BJWK01000009">
    <property type="protein sequence ID" value="GEM09737.1"/>
    <property type="molecule type" value="Genomic_DNA"/>
</dbReference>
<dbReference type="PANTHER" id="PTHR43595">
    <property type="entry name" value="37S RIBOSOMAL PROTEIN S26, MITOCHONDRIAL"/>
    <property type="match status" value="1"/>
</dbReference>
<comment type="caution">
    <text evidence="4">The sequence shown here is derived from an EMBL/GenBank/DDBJ whole genome shotgun (WGS) entry which is preliminary data.</text>
</comment>
<evidence type="ECO:0000256" key="1">
    <source>
        <dbReference type="ARBA" id="ARBA00037226"/>
    </source>
</evidence>
<dbReference type="InterPro" id="IPR019832">
    <property type="entry name" value="Mn/Fe_SOD_C"/>
</dbReference>
<protein>
    <submittedName>
        <fullName evidence="4">Manganese superoxide dismutase</fullName>
    </submittedName>
</protein>
<dbReference type="OrthoDB" id="275227at2759"/>
<dbReference type="SUPFAM" id="SSF46609">
    <property type="entry name" value="Fe,Mn superoxide dismutase (SOD), N-terminal domain"/>
    <property type="match status" value="1"/>
</dbReference>
<accession>A0A511KHA0</accession>
<reference evidence="4 5" key="1">
    <citation type="submission" date="2019-07" db="EMBL/GenBank/DDBJ databases">
        <title>Rhodotorula toruloides NBRC10032 genome sequencing.</title>
        <authorList>
            <person name="Shida Y."/>
            <person name="Takaku H."/>
            <person name="Ogasawara W."/>
            <person name="Mori K."/>
        </authorList>
    </citation>
    <scope>NUCLEOTIDE SEQUENCE [LARGE SCALE GENOMIC DNA]</scope>
    <source>
        <strain evidence="4 5">NBRC10032</strain>
    </source>
</reference>
<organism evidence="4 5">
    <name type="scientific">Rhodotorula toruloides</name>
    <name type="common">Yeast</name>
    <name type="synonym">Rhodosporidium toruloides</name>
    <dbReference type="NCBI Taxonomy" id="5286"/>
    <lineage>
        <taxon>Eukaryota</taxon>
        <taxon>Fungi</taxon>
        <taxon>Dikarya</taxon>
        <taxon>Basidiomycota</taxon>
        <taxon>Pucciniomycotina</taxon>
        <taxon>Microbotryomycetes</taxon>
        <taxon>Sporidiobolales</taxon>
        <taxon>Sporidiobolaceae</taxon>
        <taxon>Rhodotorula</taxon>
    </lineage>
</organism>
<evidence type="ECO:0000313" key="4">
    <source>
        <dbReference type="EMBL" id="GEM09737.1"/>
    </source>
</evidence>
<name>A0A511KHA0_RHOTO</name>
<dbReference type="Pfam" id="PF02777">
    <property type="entry name" value="Sod_Fe_C"/>
    <property type="match status" value="1"/>
</dbReference>
<feature type="region of interest" description="Disordered" evidence="2">
    <location>
        <begin position="244"/>
        <end position="267"/>
    </location>
</feature>
<comment type="function">
    <text evidence="1">Component of the mitochondrial ribosome (mitoribosome), a dedicated translation machinery responsible for the synthesis of mitochondrial genome-encoded proteins, including at least some of the essential transmembrane subunits of the mitochondrial respiratory chain. The mitoribosomes are attached to the mitochondrial inner membrane and translation products are cotranslationally integrated into the membrane.</text>
</comment>
<sequence>MASIRTLPSSARQLARSRSPAVLNFLPSQRRLVHHRVPLAFDVDEGLKPFLSADNLRTVAVDWQDGVLARLNELIRGTEYENLSVLQTLKQSATNPSHALIFNYASEALNNSFFLSNLSPNPTQPTLNSNFSQQIASTASLGSFAALVSHFSAHVSGLHPSSGAYVWLVTDPHGNLGVVGTYAGGTVLVRERAQMGPGGYASKDLKVLGEKVEVKEGEAAPAPAGEVASAAGAGGAAAGAAWQTIQPGSQQQQQQRGASQTPVGDSLLKDGALDPSKILFGARQHHASSIGQSIHPLVCISTHPHCYFEDYGIWGRDEYVQNWWAAVDWQKVERAYDQFRIKQQSAL</sequence>
<gene>
    <name evidence="4" type="ORF">Rt10032_c09g3754</name>
</gene>
<evidence type="ECO:0000259" key="3">
    <source>
        <dbReference type="Pfam" id="PF02777"/>
    </source>
</evidence>
<evidence type="ECO:0000256" key="2">
    <source>
        <dbReference type="SAM" id="MobiDB-lite"/>
    </source>
</evidence>
<dbReference type="Proteomes" id="UP000321518">
    <property type="component" value="Unassembled WGS sequence"/>
</dbReference>
<feature type="domain" description="Manganese/iron superoxide dismutase C-terminal" evidence="3">
    <location>
        <begin position="285"/>
        <end position="334"/>
    </location>
</feature>
<dbReference type="GO" id="GO:0004784">
    <property type="term" value="F:superoxide dismutase activity"/>
    <property type="evidence" value="ECO:0007669"/>
    <property type="project" value="InterPro"/>
</dbReference>
<dbReference type="AlphaFoldDB" id="A0A511KHA0"/>
<dbReference type="Gene3D" id="3.55.40.20">
    <property type="entry name" value="Iron/manganese superoxide dismutase, C-terminal domain"/>
    <property type="match status" value="1"/>
</dbReference>
<dbReference type="InterPro" id="IPR036324">
    <property type="entry name" value="Mn/Fe_SOD_N_sf"/>
</dbReference>
<evidence type="ECO:0000313" key="5">
    <source>
        <dbReference type="Proteomes" id="UP000321518"/>
    </source>
</evidence>
<dbReference type="GO" id="GO:0005737">
    <property type="term" value="C:cytoplasm"/>
    <property type="evidence" value="ECO:0007669"/>
    <property type="project" value="TreeGrafter"/>
</dbReference>
<proteinExistence type="predicted"/>
<dbReference type="GO" id="GO:0046872">
    <property type="term" value="F:metal ion binding"/>
    <property type="evidence" value="ECO:0007669"/>
    <property type="project" value="InterPro"/>
</dbReference>
<feature type="compositionally biased region" description="Low complexity" evidence="2">
    <location>
        <begin position="244"/>
        <end position="262"/>
    </location>
</feature>
<dbReference type="SUPFAM" id="SSF54719">
    <property type="entry name" value="Fe,Mn superoxide dismutase (SOD), C-terminal domain"/>
    <property type="match status" value="1"/>
</dbReference>
<dbReference type="InterPro" id="IPR036314">
    <property type="entry name" value="SOD_C_sf"/>
</dbReference>
<dbReference type="PANTHER" id="PTHR43595:SF2">
    <property type="entry name" value="SMALL RIBOSOMAL SUBUNIT PROTEIN MS42"/>
    <property type="match status" value="1"/>
</dbReference>